<gene>
    <name evidence="2" type="ORF">CLV28_0967</name>
</gene>
<evidence type="ECO:0000256" key="1">
    <source>
        <dbReference type="SAM" id="MobiDB-lite"/>
    </source>
</evidence>
<comment type="caution">
    <text evidence="2">The sequence shown here is derived from an EMBL/GenBank/DDBJ whole genome shotgun (WGS) entry which is preliminary data.</text>
</comment>
<dbReference type="Proteomes" id="UP000231693">
    <property type="component" value="Unassembled WGS sequence"/>
</dbReference>
<sequence length="121" mass="12944">MVPSVAAMTSTLPPRSSDPVPPSVPETVSVWRWSGPVGVRGDVDALRSLLDDAARSLAGTRIESWAGFAAQAYRRRLDALDAALAQAERLVGVAQCEADRLARLLDDAATEHHYLYAEATA</sequence>
<dbReference type="AlphaFoldDB" id="A0A2M9D0L6"/>
<keyword evidence="3" id="KW-1185">Reference proteome</keyword>
<evidence type="ECO:0000313" key="3">
    <source>
        <dbReference type="Proteomes" id="UP000231693"/>
    </source>
</evidence>
<evidence type="ECO:0008006" key="4">
    <source>
        <dbReference type="Google" id="ProtNLM"/>
    </source>
</evidence>
<accession>A0A2M9D0L6</accession>
<proteinExistence type="predicted"/>
<dbReference type="EMBL" id="PGFE01000001">
    <property type="protein sequence ID" value="PJJ77741.1"/>
    <property type="molecule type" value="Genomic_DNA"/>
</dbReference>
<organism evidence="2 3">
    <name type="scientific">Sediminihabitans luteus</name>
    <dbReference type="NCBI Taxonomy" id="1138585"/>
    <lineage>
        <taxon>Bacteria</taxon>
        <taxon>Bacillati</taxon>
        <taxon>Actinomycetota</taxon>
        <taxon>Actinomycetes</taxon>
        <taxon>Micrococcales</taxon>
        <taxon>Cellulomonadaceae</taxon>
        <taxon>Sediminihabitans</taxon>
    </lineage>
</organism>
<feature type="region of interest" description="Disordered" evidence="1">
    <location>
        <begin position="1"/>
        <end position="23"/>
    </location>
</feature>
<evidence type="ECO:0000313" key="2">
    <source>
        <dbReference type="EMBL" id="PJJ77741.1"/>
    </source>
</evidence>
<protein>
    <recommendedName>
        <fullName evidence="4">Excreted virulence factor EspC (Type VII ESX diderm)</fullName>
    </recommendedName>
</protein>
<name>A0A2M9D0L6_9CELL</name>
<reference evidence="2 3" key="1">
    <citation type="submission" date="2017-11" db="EMBL/GenBank/DDBJ databases">
        <title>Genomic Encyclopedia of Archaeal and Bacterial Type Strains, Phase II (KMG-II): From Individual Species to Whole Genera.</title>
        <authorList>
            <person name="Goeker M."/>
        </authorList>
    </citation>
    <scope>NUCLEOTIDE SEQUENCE [LARGE SCALE GENOMIC DNA]</scope>
    <source>
        <strain evidence="2 3">DSM 25478</strain>
    </source>
</reference>